<protein>
    <recommendedName>
        <fullName evidence="1">Membrane iron-sulfur containing protein FtrD-like domain-containing protein</fullName>
    </recommendedName>
</protein>
<feature type="domain" description="Membrane iron-sulfur containing protein FtrD-like" evidence="1">
    <location>
        <begin position="37"/>
        <end position="138"/>
    </location>
</feature>
<sequence>MLFLILIPLSAISAQKKESKETVGKSDVISYPVSDFKDGKAKFYAYESNGVKIKYFILKSSDGVIRAAFDACDVCFKHKQGYYQEGDQMVCRRCGQKFPSSKVNEVKGGCNPAPLNRKIEGNKVIINKSDILEGEFYFSQ</sequence>
<reference evidence="2 3" key="1">
    <citation type="journal article" date="2016" name="Nat. Commun.">
        <title>Thousands of microbial genomes shed light on interconnected biogeochemical processes in an aquifer system.</title>
        <authorList>
            <person name="Anantharaman K."/>
            <person name="Brown C.T."/>
            <person name="Hug L.A."/>
            <person name="Sharon I."/>
            <person name="Castelle C.J."/>
            <person name="Probst A.J."/>
            <person name="Thomas B.C."/>
            <person name="Singh A."/>
            <person name="Wilkins M.J."/>
            <person name="Karaoz U."/>
            <person name="Brodie E.L."/>
            <person name="Williams K.H."/>
            <person name="Hubbard S.S."/>
            <person name="Banfield J.F."/>
        </authorList>
    </citation>
    <scope>NUCLEOTIDE SEQUENCE [LARGE SCALE GENOMIC DNA]</scope>
</reference>
<evidence type="ECO:0000259" key="1">
    <source>
        <dbReference type="Pfam" id="PF10080"/>
    </source>
</evidence>
<gene>
    <name evidence="2" type="ORF">A3G31_04595</name>
</gene>
<dbReference type="STRING" id="1817883.A3G31_04595"/>
<organism evidence="2 3">
    <name type="scientific">Candidatus Schekmanbacteria bacterium RIFCSPLOWO2_12_FULL_38_15</name>
    <dbReference type="NCBI Taxonomy" id="1817883"/>
    <lineage>
        <taxon>Bacteria</taxon>
        <taxon>Candidatus Schekmaniibacteriota</taxon>
    </lineage>
</organism>
<dbReference type="InterPro" id="IPR018758">
    <property type="entry name" value="FtrD-like"/>
</dbReference>
<evidence type="ECO:0000313" key="3">
    <source>
        <dbReference type="Proteomes" id="UP000178082"/>
    </source>
</evidence>
<accession>A0A1F7SNJ1</accession>
<dbReference type="AlphaFoldDB" id="A0A1F7SNJ1"/>
<dbReference type="EMBL" id="MGDI01000002">
    <property type="protein sequence ID" value="OGL55349.1"/>
    <property type="molecule type" value="Genomic_DNA"/>
</dbReference>
<proteinExistence type="predicted"/>
<evidence type="ECO:0000313" key="2">
    <source>
        <dbReference type="EMBL" id="OGL55349.1"/>
    </source>
</evidence>
<dbReference type="Pfam" id="PF10080">
    <property type="entry name" value="FtrD-like"/>
    <property type="match status" value="1"/>
</dbReference>
<dbReference type="Proteomes" id="UP000178082">
    <property type="component" value="Unassembled WGS sequence"/>
</dbReference>
<comment type="caution">
    <text evidence="2">The sequence shown here is derived from an EMBL/GenBank/DDBJ whole genome shotgun (WGS) entry which is preliminary data.</text>
</comment>
<name>A0A1F7SNJ1_9BACT</name>